<comment type="caution">
    <text evidence="4">The sequence shown here is derived from an EMBL/GenBank/DDBJ whole genome shotgun (WGS) entry which is preliminary data.</text>
</comment>
<dbReference type="Proteomes" id="UP001239994">
    <property type="component" value="Unassembled WGS sequence"/>
</dbReference>
<evidence type="ECO:0000259" key="3">
    <source>
        <dbReference type="PROSITE" id="PS50024"/>
    </source>
</evidence>
<proteinExistence type="predicted"/>
<protein>
    <recommendedName>
        <fullName evidence="3">SEA domain-containing protein</fullName>
    </recommendedName>
</protein>
<feature type="compositionally biased region" description="Polar residues" evidence="1">
    <location>
        <begin position="240"/>
        <end position="249"/>
    </location>
</feature>
<keyword evidence="2" id="KW-1133">Transmembrane helix</keyword>
<dbReference type="EMBL" id="JAROKS010000003">
    <property type="protein sequence ID" value="KAK1805217.1"/>
    <property type="molecule type" value="Genomic_DNA"/>
</dbReference>
<dbReference type="SUPFAM" id="SSF82671">
    <property type="entry name" value="SEA domain"/>
    <property type="match status" value="1"/>
</dbReference>
<evidence type="ECO:0000313" key="4">
    <source>
        <dbReference type="EMBL" id="KAK1805217.1"/>
    </source>
</evidence>
<keyword evidence="2" id="KW-0472">Membrane</keyword>
<feature type="region of interest" description="Disordered" evidence="1">
    <location>
        <begin position="154"/>
        <end position="297"/>
    </location>
</feature>
<dbReference type="InterPro" id="IPR000082">
    <property type="entry name" value="SEA_dom"/>
</dbReference>
<reference evidence="4" key="1">
    <citation type="submission" date="2023-03" db="EMBL/GenBank/DDBJ databases">
        <title>Electrophorus voltai genome.</title>
        <authorList>
            <person name="Bian C."/>
        </authorList>
    </citation>
    <scope>NUCLEOTIDE SEQUENCE</scope>
    <source>
        <strain evidence="4">CB-2022</strain>
        <tissue evidence="4">Muscle</tissue>
    </source>
</reference>
<evidence type="ECO:0000313" key="5">
    <source>
        <dbReference type="Proteomes" id="UP001239994"/>
    </source>
</evidence>
<dbReference type="PROSITE" id="PS50024">
    <property type="entry name" value="SEA"/>
    <property type="match status" value="1"/>
</dbReference>
<organism evidence="4 5">
    <name type="scientific">Electrophorus voltai</name>
    <dbReference type="NCBI Taxonomy" id="2609070"/>
    <lineage>
        <taxon>Eukaryota</taxon>
        <taxon>Metazoa</taxon>
        <taxon>Chordata</taxon>
        <taxon>Craniata</taxon>
        <taxon>Vertebrata</taxon>
        <taxon>Euteleostomi</taxon>
        <taxon>Actinopterygii</taxon>
        <taxon>Neopterygii</taxon>
        <taxon>Teleostei</taxon>
        <taxon>Ostariophysi</taxon>
        <taxon>Gymnotiformes</taxon>
        <taxon>Gymnotoidei</taxon>
        <taxon>Gymnotidae</taxon>
        <taxon>Electrophorus</taxon>
    </lineage>
</organism>
<feature type="compositionally biased region" description="Low complexity" evidence="1">
    <location>
        <begin position="258"/>
        <end position="280"/>
    </location>
</feature>
<dbReference type="InterPro" id="IPR036364">
    <property type="entry name" value="SEA_dom_sf"/>
</dbReference>
<evidence type="ECO:0000256" key="1">
    <source>
        <dbReference type="SAM" id="MobiDB-lite"/>
    </source>
</evidence>
<feature type="compositionally biased region" description="Low complexity" evidence="1">
    <location>
        <begin position="201"/>
        <end position="236"/>
    </location>
</feature>
<feature type="compositionally biased region" description="Polar residues" evidence="1">
    <location>
        <begin position="364"/>
        <end position="384"/>
    </location>
</feature>
<accession>A0AAD9E7V9</accession>
<feature type="domain" description="SEA" evidence="3">
    <location>
        <begin position="33"/>
        <end position="149"/>
    </location>
</feature>
<name>A0AAD9E7V9_9TELE</name>
<dbReference type="AlphaFoldDB" id="A0AAD9E7V9"/>
<dbReference type="Gene3D" id="3.30.70.960">
    <property type="entry name" value="SEA domain"/>
    <property type="match status" value="1"/>
</dbReference>
<keyword evidence="5" id="KW-1185">Reference proteome</keyword>
<keyword evidence="2" id="KW-0812">Transmembrane</keyword>
<sequence>MTDSIQKVTQTAGHPFAGSSHGLTMTTTTSPEPTFFFNLYMVITNRVFNESLLNSNSPDYKKMYDEVNGVLNVTFSCTSCGTHAFYRGVKDMKFKHGSVIAISNIMFQTYFINAVVIKNLFQGTIRTVGGNLNGLTIIPDSVQVFQNFPSIPTSTTTTVVTKSPKPTSTATTHKTSTSKTTFTTTNPKTSSLIATNHESTTHTSTSYKATTVTSRAPSKTSSMSSSTSSSTSPSKRPAGETTNKPFSKTTSKHGENISTDSSKQSLSTKSSSSANLSSFSTRRGPAPLLLNTTTGGRDSYNSYERVPGWAVALLVLACIILVLLIILLIIALVRCCTNDKVVDSNDVPEVHTPYSRRAFKEPLSTPSYSRHTPQQSPIVSSFESPKTPRVNRTGMYIVNPGEAGTS</sequence>
<feature type="transmembrane region" description="Helical" evidence="2">
    <location>
        <begin position="309"/>
        <end position="333"/>
    </location>
</feature>
<feature type="region of interest" description="Disordered" evidence="1">
    <location>
        <begin position="363"/>
        <end position="389"/>
    </location>
</feature>
<dbReference type="Pfam" id="PF01390">
    <property type="entry name" value="SEA"/>
    <property type="match status" value="1"/>
</dbReference>
<gene>
    <name evidence="4" type="ORF">P4O66_019173</name>
</gene>
<feature type="compositionally biased region" description="Low complexity" evidence="1">
    <location>
        <begin position="154"/>
        <end position="191"/>
    </location>
</feature>
<evidence type="ECO:0000256" key="2">
    <source>
        <dbReference type="SAM" id="Phobius"/>
    </source>
</evidence>